<dbReference type="InterPro" id="IPR001672">
    <property type="entry name" value="G6P_Isomerase"/>
</dbReference>
<dbReference type="GO" id="GO:0048029">
    <property type="term" value="F:monosaccharide binding"/>
    <property type="evidence" value="ECO:0007669"/>
    <property type="project" value="TreeGrafter"/>
</dbReference>
<sequence length="106" mass="12481">MNGDLNSWDKFCNYLWFDKKLNIWLDISKINFTRKEIKNLEERFIDVFSSIKELENGAISNIDENRQVGHYWLRNPSISPSSKIRDEINADINEISLFGKQILNGD</sequence>
<dbReference type="GO" id="GO:0006096">
    <property type="term" value="P:glycolytic process"/>
    <property type="evidence" value="ECO:0007669"/>
    <property type="project" value="UniProtKB-KW"/>
</dbReference>
<dbReference type="Gene3D" id="3.40.50.10490">
    <property type="entry name" value="Glucose-6-phosphate isomerase like protein, domain 1"/>
    <property type="match status" value="1"/>
</dbReference>
<dbReference type="InterPro" id="IPR046348">
    <property type="entry name" value="SIS_dom_sf"/>
</dbReference>
<dbReference type="SUPFAM" id="SSF53697">
    <property type="entry name" value="SIS domain"/>
    <property type="match status" value="1"/>
</dbReference>
<dbReference type="EMBL" id="UINC01218500">
    <property type="protein sequence ID" value="SVE45545.1"/>
    <property type="molecule type" value="Genomic_DNA"/>
</dbReference>
<dbReference type="PROSITE" id="PS51463">
    <property type="entry name" value="P_GLUCOSE_ISOMERASE_3"/>
    <property type="match status" value="1"/>
</dbReference>
<evidence type="ECO:0000313" key="4">
    <source>
        <dbReference type="EMBL" id="SVE45545.1"/>
    </source>
</evidence>
<dbReference type="PANTHER" id="PTHR11469">
    <property type="entry name" value="GLUCOSE-6-PHOSPHATE ISOMERASE"/>
    <property type="match status" value="1"/>
</dbReference>
<evidence type="ECO:0008006" key="5">
    <source>
        <dbReference type="Google" id="ProtNLM"/>
    </source>
</evidence>
<name>A0A383DMS2_9ZZZZ</name>
<dbReference type="GO" id="GO:0005829">
    <property type="term" value="C:cytosol"/>
    <property type="evidence" value="ECO:0007669"/>
    <property type="project" value="TreeGrafter"/>
</dbReference>
<keyword evidence="1" id="KW-0312">Gluconeogenesis</keyword>
<accession>A0A383DMS2</accession>
<dbReference type="GO" id="GO:0006094">
    <property type="term" value="P:gluconeogenesis"/>
    <property type="evidence" value="ECO:0007669"/>
    <property type="project" value="UniProtKB-KW"/>
</dbReference>
<dbReference type="GO" id="GO:0097367">
    <property type="term" value="F:carbohydrate derivative binding"/>
    <property type="evidence" value="ECO:0007669"/>
    <property type="project" value="InterPro"/>
</dbReference>
<dbReference type="AlphaFoldDB" id="A0A383DMS2"/>
<protein>
    <recommendedName>
        <fullName evidence="5">Glucose-6-phosphate isomerase</fullName>
    </recommendedName>
</protein>
<gene>
    <name evidence="4" type="ORF">METZ01_LOCUS498399</name>
</gene>
<evidence type="ECO:0000256" key="3">
    <source>
        <dbReference type="ARBA" id="ARBA00023235"/>
    </source>
</evidence>
<keyword evidence="2" id="KW-0324">Glycolysis</keyword>
<dbReference type="GO" id="GO:0004347">
    <property type="term" value="F:glucose-6-phosphate isomerase activity"/>
    <property type="evidence" value="ECO:0007669"/>
    <property type="project" value="InterPro"/>
</dbReference>
<feature type="non-terminal residue" evidence="4">
    <location>
        <position position="106"/>
    </location>
</feature>
<organism evidence="4">
    <name type="scientific">marine metagenome</name>
    <dbReference type="NCBI Taxonomy" id="408172"/>
    <lineage>
        <taxon>unclassified sequences</taxon>
        <taxon>metagenomes</taxon>
        <taxon>ecological metagenomes</taxon>
    </lineage>
</organism>
<proteinExistence type="predicted"/>
<evidence type="ECO:0000256" key="1">
    <source>
        <dbReference type="ARBA" id="ARBA00022432"/>
    </source>
</evidence>
<dbReference type="GO" id="GO:0051156">
    <property type="term" value="P:glucose 6-phosphate metabolic process"/>
    <property type="evidence" value="ECO:0007669"/>
    <property type="project" value="TreeGrafter"/>
</dbReference>
<evidence type="ECO:0000256" key="2">
    <source>
        <dbReference type="ARBA" id="ARBA00023152"/>
    </source>
</evidence>
<reference evidence="4" key="1">
    <citation type="submission" date="2018-05" db="EMBL/GenBank/DDBJ databases">
        <authorList>
            <person name="Lanie J.A."/>
            <person name="Ng W.-L."/>
            <person name="Kazmierczak K.M."/>
            <person name="Andrzejewski T.M."/>
            <person name="Davidsen T.M."/>
            <person name="Wayne K.J."/>
            <person name="Tettelin H."/>
            <person name="Glass J.I."/>
            <person name="Rusch D."/>
            <person name="Podicherti R."/>
            <person name="Tsui H.-C.T."/>
            <person name="Winkler M.E."/>
        </authorList>
    </citation>
    <scope>NUCLEOTIDE SEQUENCE</scope>
</reference>
<dbReference type="PANTHER" id="PTHR11469:SF1">
    <property type="entry name" value="GLUCOSE-6-PHOSPHATE ISOMERASE"/>
    <property type="match status" value="1"/>
</dbReference>
<keyword evidence="3" id="KW-0413">Isomerase</keyword>